<proteinExistence type="predicted"/>
<dbReference type="Proteomes" id="UP000323454">
    <property type="component" value="Unassembled WGS sequence"/>
</dbReference>
<reference evidence="1 2" key="1">
    <citation type="submission" date="2019-09" db="EMBL/GenBank/DDBJ databases">
        <title>Goodfellowia gen. nov., a new genus of the Pseudonocardineae related to Actinoalloteichus, containing Goodfellowia coeruleoviolacea gen. nov., comb. nov. gen. nov., comb. nov.</title>
        <authorList>
            <person name="Labeda D."/>
        </authorList>
    </citation>
    <scope>NUCLEOTIDE SEQUENCE [LARGE SCALE GENOMIC DNA]</scope>
    <source>
        <strain evidence="1 2">AN110305</strain>
    </source>
</reference>
<reference evidence="1 2" key="2">
    <citation type="submission" date="2019-09" db="EMBL/GenBank/DDBJ databases">
        <authorList>
            <person name="Jin C."/>
        </authorList>
    </citation>
    <scope>NUCLEOTIDE SEQUENCE [LARGE SCALE GENOMIC DNA]</scope>
    <source>
        <strain evidence="1 2">AN110305</strain>
    </source>
</reference>
<sequence length="285" mass="31764">MALAHRGLSLSRISAHLAQRGVPVASSTLSYWQRGMRHPDAPRSLEAVRALEELLRLPVNALVVLIGPRTRPAPTDSAVVSFAEVAGSWAKTDELFASMEPRNANPTLAIVAVHDSGRVGPHRELRRCTTRVVVRPVVQGADRYFAVVRPDEVGDVADVVFQAVDGCRVGRIRRDPETRLVMVELLFDRHLGEGEVHVFSYRVSYPSCRPTEGIYRTFRLPCESYLLRLSFHRRALPVRCLRYVRETEDSPPLERDELVCWGGEVASAYFSDVGPGQAGVAVEWD</sequence>
<dbReference type="OrthoDB" id="3690688at2"/>
<protein>
    <recommendedName>
        <fullName evidence="3">XRE family transcriptional regulator</fullName>
    </recommendedName>
</protein>
<gene>
    <name evidence="1" type="ORF">F0L68_01340</name>
</gene>
<dbReference type="AlphaFoldDB" id="A0A5B2XV90"/>
<comment type="caution">
    <text evidence="1">The sequence shown here is derived from an EMBL/GenBank/DDBJ whole genome shotgun (WGS) entry which is preliminary data.</text>
</comment>
<organism evidence="1 2">
    <name type="scientific">Solihabitans fulvus</name>
    <dbReference type="NCBI Taxonomy" id="1892852"/>
    <lineage>
        <taxon>Bacteria</taxon>
        <taxon>Bacillati</taxon>
        <taxon>Actinomycetota</taxon>
        <taxon>Actinomycetes</taxon>
        <taxon>Pseudonocardiales</taxon>
        <taxon>Pseudonocardiaceae</taxon>
        <taxon>Solihabitans</taxon>
    </lineage>
</organism>
<evidence type="ECO:0008006" key="3">
    <source>
        <dbReference type="Google" id="ProtNLM"/>
    </source>
</evidence>
<dbReference type="EMBL" id="VUOB01000001">
    <property type="protein sequence ID" value="KAA2267223.1"/>
    <property type="molecule type" value="Genomic_DNA"/>
</dbReference>
<accession>A0A5B2XV90</accession>
<name>A0A5B2XV90_9PSEU</name>
<evidence type="ECO:0000313" key="2">
    <source>
        <dbReference type="Proteomes" id="UP000323454"/>
    </source>
</evidence>
<evidence type="ECO:0000313" key="1">
    <source>
        <dbReference type="EMBL" id="KAA2267223.1"/>
    </source>
</evidence>
<keyword evidence="2" id="KW-1185">Reference proteome</keyword>